<dbReference type="Gene3D" id="3.20.20.70">
    <property type="entry name" value="Aldolase class I"/>
    <property type="match status" value="1"/>
</dbReference>
<comment type="function">
    <text evidence="11">Catalyzes the aldol-type condensation of 2-oxoglutarate with acetyl-CoA to yield homocitrate. Carries out the first step of the alpha-aminoadipate (AAA) lysine biosynthesis pathway.</text>
</comment>
<feature type="binding site" evidence="11">
    <location>
        <position position="197"/>
    </location>
    <ligand>
        <name>Mg(2+)</name>
        <dbReference type="ChEBI" id="CHEBI:18420"/>
    </ligand>
</feature>
<dbReference type="InterPro" id="IPR011872">
    <property type="entry name" value="Homocitrate_synth"/>
</dbReference>
<evidence type="ECO:0000256" key="1">
    <source>
        <dbReference type="ARBA" id="ARBA00004755"/>
    </source>
</evidence>
<dbReference type="InterPro" id="IPR048253">
    <property type="entry name" value="DRE_TIM_HCS_fun_bact"/>
</dbReference>
<dbReference type="CDD" id="cd07948">
    <property type="entry name" value="DRE_TIM_HCS"/>
    <property type="match status" value="1"/>
</dbReference>
<feature type="binding site" evidence="11">
    <location>
        <position position="168"/>
    </location>
    <ligand>
        <name>2-oxoglutarate</name>
        <dbReference type="ChEBI" id="CHEBI:16810"/>
    </ligand>
</feature>
<dbReference type="FunFam" id="1.10.238.260:FF:000002">
    <property type="entry name" value="Homocitrate synthase, mitochondrial"/>
    <property type="match status" value="1"/>
</dbReference>
<comment type="similarity">
    <text evidence="2 11">Belongs to the alpha-IPM synthase/homocitrate synthase family. Homocitrate synthase LYS20/LYS21 subfamily.</text>
</comment>
<dbReference type="GO" id="GO:0019878">
    <property type="term" value="P:lysine biosynthetic process via aminoadipic acid"/>
    <property type="evidence" value="ECO:0007669"/>
    <property type="project" value="UniProtKB-UniRule"/>
</dbReference>
<evidence type="ECO:0000259" key="12">
    <source>
        <dbReference type="PROSITE" id="PS50991"/>
    </source>
</evidence>
<dbReference type="PANTHER" id="PTHR10277:SF48">
    <property type="entry name" value="HOMOCITRATE SYNTHASE, CYTOSOLIC ISOZYME-RELATED"/>
    <property type="match status" value="1"/>
</dbReference>
<evidence type="ECO:0000256" key="10">
    <source>
        <dbReference type="ARBA" id="ARBA00048363"/>
    </source>
</evidence>
<comment type="caution">
    <text evidence="13">The sequence shown here is derived from an EMBL/GenBank/DDBJ whole genome shotgun (WGS) entry which is preliminary data.</text>
</comment>
<evidence type="ECO:0000256" key="5">
    <source>
        <dbReference type="ARBA" id="ARBA00022679"/>
    </source>
</evidence>
<dbReference type="InterPro" id="IPR002034">
    <property type="entry name" value="AIPM/Hcit_synth_CS"/>
</dbReference>
<dbReference type="Pfam" id="PF22617">
    <property type="entry name" value="HCS_D2"/>
    <property type="match status" value="1"/>
</dbReference>
<comment type="pathway">
    <text evidence="1 11">Amino-acid biosynthesis; L-lysine biosynthesis via AAA pathway; L-alpha-aminoadipate from 2-oxoglutarate: step 1/5.</text>
</comment>
<sequence>MSLEHYFIIDSTLREGEQFVNAFFTPEQKVEIAQMLDAFGVEYIEVTTPLASPQSEKDCRMLARLGLRAKVLTHVRCNLEDAKRAVDTGVQGVDLVIGTSSKLRQFSHHLTIDEIIDRAQEVLAFLSTQGVEMRFSTEDSLRSDPQDLFRIYEAVDQMGVHRVGIADTIGIGTPHQIYALVSALRQRIRADIEFHGHNDTGCAIANAYAALEAGATHVDTSVLGIGERNGITPLGGLIARLYGTSPQLVAKYNLPLLVHLDRRVAEIVGVDIPFNNYITGFAAFTHKAGIHAKAVLNDPSTYEVLRPEDFGLTRYIHVAHRLTGWNAIRHRAEQLGVNLSDEQIREITRQIKALADVQALTLDEVDRMLWQAHYHNLESNPTPLSSGGIA</sequence>
<evidence type="ECO:0000313" key="14">
    <source>
        <dbReference type="Proteomes" id="UP000050544"/>
    </source>
</evidence>
<organism evidence="13 14">
    <name type="scientific">Thermanaerothrix daxensis</name>
    <dbReference type="NCBI Taxonomy" id="869279"/>
    <lineage>
        <taxon>Bacteria</taxon>
        <taxon>Bacillati</taxon>
        <taxon>Chloroflexota</taxon>
        <taxon>Anaerolineae</taxon>
        <taxon>Anaerolineales</taxon>
        <taxon>Anaerolineaceae</taxon>
        <taxon>Thermanaerothrix</taxon>
    </lineage>
</organism>
<keyword evidence="14" id="KW-1185">Reference proteome</keyword>
<dbReference type="InterPro" id="IPR013785">
    <property type="entry name" value="Aldolase_TIM"/>
</dbReference>
<feature type="domain" description="Pyruvate carboxyltransferase" evidence="12">
    <location>
        <begin position="6"/>
        <end position="258"/>
    </location>
</feature>
<comment type="cofactor">
    <cofactor evidence="11">
        <name>Mg(2+)</name>
        <dbReference type="ChEBI" id="CHEBI:18420"/>
    </cofactor>
    <cofactor evidence="11">
        <name>Mn(2+)</name>
        <dbReference type="ChEBI" id="CHEBI:29035"/>
    </cofactor>
</comment>
<keyword evidence="4 11" id="KW-0028">Amino-acid biosynthesis</keyword>
<dbReference type="InterPro" id="IPR050073">
    <property type="entry name" value="2-IPM_HCS-like"/>
</dbReference>
<evidence type="ECO:0000256" key="8">
    <source>
        <dbReference type="ARBA" id="ARBA00023154"/>
    </source>
</evidence>
<dbReference type="InterPro" id="IPR000891">
    <property type="entry name" value="PYR_CT"/>
</dbReference>
<evidence type="ECO:0000256" key="9">
    <source>
        <dbReference type="ARBA" id="ARBA00023211"/>
    </source>
</evidence>
<dbReference type="GO" id="GO:0004410">
    <property type="term" value="F:homocitrate synthase activity"/>
    <property type="evidence" value="ECO:0007669"/>
    <property type="project" value="UniProtKB-UniRule"/>
</dbReference>
<reference evidence="13 14" key="1">
    <citation type="submission" date="2015-07" db="EMBL/GenBank/DDBJ databases">
        <title>Whole genome sequence of Thermanaerothrix daxensis DSM 23592.</title>
        <authorList>
            <person name="Hemp J."/>
            <person name="Ward L.M."/>
            <person name="Pace L.A."/>
            <person name="Fischer W.W."/>
        </authorList>
    </citation>
    <scope>NUCLEOTIDE SEQUENCE [LARGE SCALE GENOMIC DNA]</scope>
    <source>
        <strain evidence="13 14">GNS-1</strain>
    </source>
</reference>
<feature type="binding site" evidence="11">
    <location>
        <position position="134"/>
    </location>
    <ligand>
        <name>2-oxoglutarate</name>
        <dbReference type="ChEBI" id="CHEBI:16810"/>
    </ligand>
</feature>
<keyword evidence="8 11" id="KW-0457">Lysine biosynthesis</keyword>
<evidence type="ECO:0000313" key="13">
    <source>
        <dbReference type="EMBL" id="KPL82551.1"/>
    </source>
</evidence>
<dbReference type="Gene3D" id="1.10.238.260">
    <property type="match status" value="1"/>
</dbReference>
<feature type="binding site" evidence="11">
    <location>
        <position position="15"/>
    </location>
    <ligand>
        <name>Mg(2+)</name>
        <dbReference type="ChEBI" id="CHEBI:18420"/>
    </ligand>
</feature>
<dbReference type="OrthoDB" id="9804858at2"/>
<keyword evidence="9 11" id="KW-0464">Manganese</keyword>
<evidence type="ECO:0000256" key="4">
    <source>
        <dbReference type="ARBA" id="ARBA00022605"/>
    </source>
</evidence>
<dbReference type="PANTHER" id="PTHR10277">
    <property type="entry name" value="HOMOCITRATE SYNTHASE-RELATED"/>
    <property type="match status" value="1"/>
</dbReference>
<dbReference type="PROSITE" id="PS50991">
    <property type="entry name" value="PYR_CT"/>
    <property type="match status" value="1"/>
</dbReference>
<evidence type="ECO:0000256" key="3">
    <source>
        <dbReference type="ARBA" id="ARBA00012974"/>
    </source>
</evidence>
<dbReference type="EC" id="2.3.3.14" evidence="3 11"/>
<dbReference type="AlphaFoldDB" id="A0A0P6Y0S8"/>
<feature type="binding site" evidence="11">
    <location>
        <position position="74"/>
    </location>
    <ligand>
        <name>2-oxoglutarate</name>
        <dbReference type="ChEBI" id="CHEBI:16810"/>
    </ligand>
</feature>
<dbReference type="UniPathway" id="UPA00033">
    <property type="reaction ID" value="UER00028"/>
</dbReference>
<proteinExistence type="inferred from homology"/>
<feature type="binding site" evidence="11">
    <location>
        <position position="14"/>
    </location>
    <ligand>
        <name>2-oxoglutarate</name>
        <dbReference type="ChEBI" id="CHEBI:16810"/>
    </ligand>
</feature>
<protein>
    <recommendedName>
        <fullName evidence="3 11">Homocitrate synthase</fullName>
        <shortName evidence="11">HCS</shortName>
        <ecNumber evidence="3 11">2.3.3.14</ecNumber>
    </recommendedName>
</protein>
<dbReference type="PATRIC" id="fig|869279.4.peg.1721"/>
<dbReference type="STRING" id="869279.SE15_10515"/>
<dbReference type="RefSeq" id="WP_054522061.1">
    <property type="nucleotide sequence ID" value="NZ_LGKO01000005.1"/>
</dbReference>
<dbReference type="InterPro" id="IPR054691">
    <property type="entry name" value="LeuA/HCS_post-cat"/>
</dbReference>
<keyword evidence="5 11" id="KW-0808">Transferase</keyword>
<evidence type="ECO:0000256" key="6">
    <source>
        <dbReference type="ARBA" id="ARBA00022723"/>
    </source>
</evidence>
<feature type="binding site" evidence="11">
    <location>
        <position position="195"/>
    </location>
    <ligand>
        <name>Mg(2+)</name>
        <dbReference type="ChEBI" id="CHEBI:18420"/>
    </ligand>
</feature>
<dbReference type="SUPFAM" id="SSF51569">
    <property type="entry name" value="Aldolase"/>
    <property type="match status" value="1"/>
</dbReference>
<keyword evidence="7 11" id="KW-0460">Magnesium</keyword>
<feature type="active site" description="Proton acceptor" evidence="11">
    <location>
        <position position="291"/>
    </location>
</feature>
<dbReference type="HAMAP" id="MF_02222">
    <property type="entry name" value="Homocitr_synth_fung_arch"/>
    <property type="match status" value="1"/>
</dbReference>
<dbReference type="Pfam" id="PF00682">
    <property type="entry name" value="HMGL-like"/>
    <property type="match status" value="1"/>
</dbReference>
<evidence type="ECO:0000256" key="2">
    <source>
        <dbReference type="ARBA" id="ARBA00006361"/>
    </source>
</evidence>
<evidence type="ECO:0000256" key="7">
    <source>
        <dbReference type="ARBA" id="ARBA00022842"/>
    </source>
</evidence>
<dbReference type="PROSITE" id="PS00815">
    <property type="entry name" value="AIPM_HOMOCIT_SYNTH_1"/>
    <property type="match status" value="1"/>
</dbReference>
<dbReference type="Proteomes" id="UP000050544">
    <property type="component" value="Unassembled WGS sequence"/>
</dbReference>
<dbReference type="PROSITE" id="PS00816">
    <property type="entry name" value="AIPM_HOMOCIT_SYNTH_2"/>
    <property type="match status" value="1"/>
</dbReference>
<comment type="catalytic activity">
    <reaction evidence="10">
        <text>acetyl-CoA + 2-oxoglutarate + H2O = (2R)-homocitrate + CoA + H(+)</text>
        <dbReference type="Rhea" id="RHEA:12929"/>
        <dbReference type="ChEBI" id="CHEBI:15377"/>
        <dbReference type="ChEBI" id="CHEBI:15378"/>
        <dbReference type="ChEBI" id="CHEBI:16810"/>
        <dbReference type="ChEBI" id="CHEBI:57287"/>
        <dbReference type="ChEBI" id="CHEBI:57288"/>
        <dbReference type="ChEBI" id="CHEBI:58884"/>
        <dbReference type="EC" id="2.3.3.14"/>
    </reaction>
    <physiologicalReaction direction="left-to-right" evidence="10">
        <dbReference type="Rhea" id="RHEA:12930"/>
    </physiologicalReaction>
</comment>
<dbReference type="EMBL" id="LGKO01000005">
    <property type="protein sequence ID" value="KPL82551.1"/>
    <property type="molecule type" value="Genomic_DNA"/>
</dbReference>
<accession>A0A0P6Y0S8</accession>
<evidence type="ECO:0000256" key="11">
    <source>
        <dbReference type="HAMAP-Rule" id="MF_02222"/>
    </source>
</evidence>
<gene>
    <name evidence="13" type="ORF">SE15_10515</name>
</gene>
<name>A0A0P6Y0S8_9CHLR</name>
<dbReference type="NCBIfam" id="TIGR02146">
    <property type="entry name" value="LysS_fung_arch"/>
    <property type="match status" value="1"/>
</dbReference>
<dbReference type="GO" id="GO:0046872">
    <property type="term" value="F:metal ion binding"/>
    <property type="evidence" value="ECO:0007669"/>
    <property type="project" value="UniProtKB-KW"/>
</dbReference>
<keyword evidence="6 11" id="KW-0479">Metal-binding</keyword>